<dbReference type="PANTHER" id="PTHR18962">
    <property type="entry name" value="COILED-COIL DOMAIN-CONTAINING PROTEIN 39"/>
    <property type="match status" value="1"/>
</dbReference>
<dbReference type="PANTHER" id="PTHR18962:SF0">
    <property type="entry name" value="COILED-COIL DOMAIN-CONTAINING PROTEIN 39"/>
    <property type="match status" value="1"/>
</dbReference>
<evidence type="ECO:0000256" key="4">
    <source>
        <dbReference type="ARBA" id="ARBA00045182"/>
    </source>
</evidence>
<feature type="coiled-coil region" evidence="5">
    <location>
        <begin position="216"/>
        <end position="274"/>
    </location>
</feature>
<dbReference type="InterPro" id="IPR033290">
    <property type="entry name" value="CCDC39"/>
</dbReference>
<reference evidence="6 7" key="1">
    <citation type="submission" date="2018-11" db="EMBL/GenBank/DDBJ databases">
        <authorList>
            <consortium name="Pathogen Informatics"/>
        </authorList>
    </citation>
    <scope>NUCLEOTIDE SEQUENCE [LARGE SCALE GENOMIC DNA]</scope>
</reference>
<feature type="coiled-coil region" evidence="5">
    <location>
        <begin position="310"/>
        <end position="365"/>
    </location>
</feature>
<dbReference type="GO" id="GO:0036159">
    <property type="term" value="P:inner dynein arm assembly"/>
    <property type="evidence" value="ECO:0007669"/>
    <property type="project" value="InterPro"/>
</dbReference>
<dbReference type="Pfam" id="PF24161">
    <property type="entry name" value="CCDC39"/>
    <property type="match status" value="1"/>
</dbReference>
<dbReference type="GO" id="GO:0005576">
    <property type="term" value="C:extracellular region"/>
    <property type="evidence" value="ECO:0007669"/>
    <property type="project" value="GOC"/>
</dbReference>
<dbReference type="GO" id="GO:0060287">
    <property type="term" value="P:epithelial cilium movement involved in determination of left/right asymmetry"/>
    <property type="evidence" value="ECO:0007669"/>
    <property type="project" value="TreeGrafter"/>
</dbReference>
<dbReference type="EMBL" id="UYRU01047456">
    <property type="protein sequence ID" value="VDN09633.1"/>
    <property type="molecule type" value="Genomic_DNA"/>
</dbReference>
<dbReference type="Proteomes" id="UP000281553">
    <property type="component" value="Unassembled WGS sequence"/>
</dbReference>
<comment type="similarity">
    <text evidence="1">Belongs to the CCDC39 family.</text>
</comment>
<organism evidence="6 7">
    <name type="scientific">Dibothriocephalus latus</name>
    <name type="common">Fish tapeworm</name>
    <name type="synonym">Diphyllobothrium latum</name>
    <dbReference type="NCBI Taxonomy" id="60516"/>
    <lineage>
        <taxon>Eukaryota</taxon>
        <taxon>Metazoa</taxon>
        <taxon>Spiralia</taxon>
        <taxon>Lophotrochozoa</taxon>
        <taxon>Platyhelminthes</taxon>
        <taxon>Cestoda</taxon>
        <taxon>Eucestoda</taxon>
        <taxon>Diphyllobothriidea</taxon>
        <taxon>Diphyllobothriidae</taxon>
        <taxon>Dibothriocephalus</taxon>
    </lineage>
</organism>
<evidence type="ECO:0000256" key="5">
    <source>
        <dbReference type="SAM" id="Coils"/>
    </source>
</evidence>
<keyword evidence="3 5" id="KW-0175">Coiled coil</keyword>
<dbReference type="GO" id="GO:0060285">
    <property type="term" value="P:cilium-dependent cell motility"/>
    <property type="evidence" value="ECO:0007669"/>
    <property type="project" value="TreeGrafter"/>
</dbReference>
<comment type="function">
    <text evidence="4">Required for assembly of dynein regulatory complex (DRC) and inner dynein arm (IDA) complexes, which are responsible for ciliary beat regulation, thereby playing a central role in motility in cilia and flagella. Probably acts together with CCDC40 to form a molecular ruler that determines the 96 nanometer (nm) repeat length and arrangements of components in cilia and flagella. Not required for outer dynein arm complexes assembly.</text>
</comment>
<protein>
    <recommendedName>
        <fullName evidence="2">Coiled-coil domain-containing protein 39</fullName>
    </recommendedName>
</protein>
<name>A0A3P7LG38_DIBLA</name>
<dbReference type="OrthoDB" id="10259720at2759"/>
<evidence type="ECO:0000256" key="2">
    <source>
        <dbReference type="ARBA" id="ARBA00016725"/>
    </source>
</evidence>
<sequence>MMKSHRDQVTNELQEIQQIYASYCRSLETSENIISVCERERERIGGDLRKLKTGITKMKEKQTSLENTALKKNLEIQSAKRKMNIDAQTLELWMDENERKSDDIVAINKYHHMDDRLIKELSLSLEKVTTEYHRKKSLLTKGRIELEMHEVSIEKMGQSQRDAVKERQNVLVHWEKTVEHCGKREKEVEKLAQHYGDLLEKLNSDKAICREKTAFLASQQENNKEAQRKIERNEKIILGLRQEISRIKMEMEELEKEASKLEDLAQQSDILQQRLLVITDSKMTAEQMMLEAEKQFQQEEGYKAELSRILATLRKEHYEIKNTLRAATEEKRLTQTSIDSGLSALRNLENTVSKLNEETRRQQDIKYSLVSHKHYLKFFLYLHFSAIRVFTLPLRQIQSAKECRLTELQLFWAGHHKLG</sequence>
<evidence type="ECO:0000256" key="1">
    <source>
        <dbReference type="ARBA" id="ARBA00005805"/>
    </source>
</evidence>
<proteinExistence type="inferred from homology"/>
<gene>
    <name evidence="6" type="ORF">DILT_LOCUS5464</name>
</gene>
<keyword evidence="7" id="KW-1185">Reference proteome</keyword>
<dbReference type="AlphaFoldDB" id="A0A3P7LG38"/>
<evidence type="ECO:0000313" key="7">
    <source>
        <dbReference type="Proteomes" id="UP000281553"/>
    </source>
</evidence>
<evidence type="ECO:0000313" key="6">
    <source>
        <dbReference type="EMBL" id="VDN09633.1"/>
    </source>
</evidence>
<evidence type="ECO:0000256" key="3">
    <source>
        <dbReference type="ARBA" id="ARBA00023054"/>
    </source>
</evidence>
<accession>A0A3P7LG38</accession>
<dbReference type="GO" id="GO:0005930">
    <property type="term" value="C:axoneme"/>
    <property type="evidence" value="ECO:0007669"/>
    <property type="project" value="InterPro"/>
</dbReference>